<evidence type="ECO:0000313" key="2">
    <source>
        <dbReference type="EMBL" id="KHQ54229.1"/>
    </source>
</evidence>
<dbReference type="AlphaFoldDB" id="A0A0B3SUV1"/>
<proteinExistence type="predicted"/>
<accession>A0A0B3SUV1</accession>
<dbReference type="InterPro" id="IPR009506">
    <property type="entry name" value="YjiS-like"/>
</dbReference>
<accession>A0A225PMX6</accession>
<dbReference type="RefSeq" id="WP_043137743.1">
    <property type="nucleotide sequence ID" value="NZ_AP022337.1"/>
</dbReference>
<dbReference type="STRING" id="561184.SAMN05216376_11737"/>
<evidence type="ECO:0000313" key="3">
    <source>
        <dbReference type="Proteomes" id="UP000030960"/>
    </source>
</evidence>
<gene>
    <name evidence="2" type="ORF">OA50_00820</name>
</gene>
<sequence length="72" mass="7829">MAHATANITNAQSGLGARISGLVATFQARRARRRVFKQTYAELASLSNRDLADLGLARSEISRIAWQAANEN</sequence>
<dbReference type="OrthoDB" id="8244198at2"/>
<reference evidence="2 3" key="1">
    <citation type="submission" date="2014-10" db="EMBL/GenBank/DDBJ databases">
        <title>Genome sequence of Ponticoccus sp. strain UMTAT08 isolated from clonal culture of toxic dinoflagellate Alexandrium tamiyavanichii.</title>
        <authorList>
            <person name="Gan H.Y."/>
            <person name="Muhd D.-D."/>
            <person name="Mohd Noor M.E."/>
            <person name="Yeong Y.S."/>
            <person name="Usup G."/>
        </authorList>
    </citation>
    <scope>NUCLEOTIDE SEQUENCE [LARGE SCALE GENOMIC DNA]</scope>
    <source>
        <strain evidence="2 3">UMTAT08</strain>
    </source>
</reference>
<accession>A0A225QXS3</accession>
<evidence type="ECO:0000259" key="1">
    <source>
        <dbReference type="Pfam" id="PF06568"/>
    </source>
</evidence>
<name>A0A0B3SUV1_9RHOB</name>
<comment type="caution">
    <text evidence="2">The sequence shown here is derived from an EMBL/GenBank/DDBJ whole genome shotgun (WGS) entry which is preliminary data.</text>
</comment>
<dbReference type="Proteomes" id="UP000030960">
    <property type="component" value="Unassembled WGS sequence"/>
</dbReference>
<dbReference type="GeneID" id="66503449"/>
<dbReference type="EMBL" id="JSUQ01000003">
    <property type="protein sequence ID" value="KHQ54229.1"/>
    <property type="molecule type" value="Genomic_DNA"/>
</dbReference>
<protein>
    <recommendedName>
        <fullName evidence="1">YjiS-like domain-containing protein</fullName>
    </recommendedName>
</protein>
<feature type="domain" description="YjiS-like" evidence="1">
    <location>
        <begin position="22"/>
        <end position="61"/>
    </location>
</feature>
<organism evidence="2 3">
    <name type="scientific">Mameliella alba</name>
    <dbReference type="NCBI Taxonomy" id="561184"/>
    <lineage>
        <taxon>Bacteria</taxon>
        <taxon>Pseudomonadati</taxon>
        <taxon>Pseudomonadota</taxon>
        <taxon>Alphaproteobacteria</taxon>
        <taxon>Rhodobacterales</taxon>
        <taxon>Roseobacteraceae</taxon>
        <taxon>Mameliella</taxon>
    </lineage>
</organism>
<dbReference type="Pfam" id="PF06568">
    <property type="entry name" value="YjiS-like"/>
    <property type="match status" value="1"/>
</dbReference>
<keyword evidence="3" id="KW-1185">Reference proteome</keyword>